<organism evidence="1 2">
    <name type="scientific">Streptomyces johnsoniae</name>
    <dbReference type="NCBI Taxonomy" id="3075532"/>
    <lineage>
        <taxon>Bacteria</taxon>
        <taxon>Bacillati</taxon>
        <taxon>Actinomycetota</taxon>
        <taxon>Actinomycetes</taxon>
        <taxon>Kitasatosporales</taxon>
        <taxon>Streptomycetaceae</taxon>
        <taxon>Streptomyces</taxon>
    </lineage>
</organism>
<keyword evidence="2" id="KW-1185">Reference proteome</keyword>
<name>A0ABU2SDR4_9ACTN</name>
<dbReference type="RefSeq" id="WP_311620946.1">
    <property type="nucleotide sequence ID" value="NZ_JAVREV010000022.1"/>
</dbReference>
<accession>A0ABU2SDR4</accession>
<gene>
    <name evidence="1" type="ORF">RM779_30045</name>
</gene>
<proteinExistence type="predicted"/>
<dbReference type="Proteomes" id="UP001183615">
    <property type="component" value="Unassembled WGS sequence"/>
</dbReference>
<evidence type="ECO:0000313" key="1">
    <source>
        <dbReference type="EMBL" id="MDT0446806.1"/>
    </source>
</evidence>
<reference evidence="2" key="1">
    <citation type="submission" date="2023-07" db="EMBL/GenBank/DDBJ databases">
        <title>30 novel species of actinomycetes from the DSMZ collection.</title>
        <authorList>
            <person name="Nouioui I."/>
        </authorList>
    </citation>
    <scope>NUCLEOTIDE SEQUENCE [LARGE SCALE GENOMIC DNA]</scope>
    <source>
        <strain evidence="2">DSM 41886</strain>
    </source>
</reference>
<comment type="caution">
    <text evidence="1">The sequence shown here is derived from an EMBL/GenBank/DDBJ whole genome shotgun (WGS) entry which is preliminary data.</text>
</comment>
<evidence type="ECO:0000313" key="2">
    <source>
        <dbReference type="Proteomes" id="UP001183615"/>
    </source>
</evidence>
<sequence>MATPPASLDDLRPALESTSATEVLHASWEAFDLSLRVADAVTWLDGVDELRALAAARSCAAGRALLPLPQSGRPLPLPEHPAAHTDSCAGVLRDVHRALTDLARAHPTPDADDEVLLDAAALAADAATALDGLGVV</sequence>
<protein>
    <submittedName>
        <fullName evidence="1">Uncharacterized protein</fullName>
    </submittedName>
</protein>
<dbReference type="EMBL" id="JAVREV010000022">
    <property type="protein sequence ID" value="MDT0446806.1"/>
    <property type="molecule type" value="Genomic_DNA"/>
</dbReference>